<name>A0A067QRH8_ZOONE</name>
<feature type="domain" description="Reverse transcriptase/retrotransposon-derived protein RNase H-like" evidence="1">
    <location>
        <begin position="3"/>
        <end position="72"/>
    </location>
</feature>
<keyword evidence="3" id="KW-1185">Reference proteome</keyword>
<dbReference type="Pfam" id="PF17919">
    <property type="entry name" value="RT_RNaseH_2"/>
    <property type="match status" value="1"/>
</dbReference>
<dbReference type="PANTHER" id="PTHR34072">
    <property type="entry name" value="ENZYMATIC POLYPROTEIN-RELATED"/>
    <property type="match status" value="1"/>
</dbReference>
<dbReference type="InterPro" id="IPR043128">
    <property type="entry name" value="Rev_trsase/Diguanyl_cyclase"/>
</dbReference>
<dbReference type="GO" id="GO:0071897">
    <property type="term" value="P:DNA biosynthetic process"/>
    <property type="evidence" value="ECO:0007669"/>
    <property type="project" value="UniProtKB-ARBA"/>
</dbReference>
<dbReference type="OMA" id="KVIAYYS"/>
<proteinExistence type="predicted"/>
<dbReference type="InterPro" id="IPR041577">
    <property type="entry name" value="RT_RNaseH_2"/>
</dbReference>
<dbReference type="InParanoid" id="A0A067QRH8"/>
<reference evidence="2 3" key="1">
    <citation type="journal article" date="2014" name="Nat. Commun.">
        <title>Molecular traces of alternative social organization in a termite genome.</title>
        <authorList>
            <person name="Terrapon N."/>
            <person name="Li C."/>
            <person name="Robertson H.M."/>
            <person name="Ji L."/>
            <person name="Meng X."/>
            <person name="Booth W."/>
            <person name="Chen Z."/>
            <person name="Childers C.P."/>
            <person name="Glastad K.M."/>
            <person name="Gokhale K."/>
            <person name="Gowin J."/>
            <person name="Gronenberg W."/>
            <person name="Hermansen R.A."/>
            <person name="Hu H."/>
            <person name="Hunt B.G."/>
            <person name="Huylmans A.K."/>
            <person name="Khalil S.M."/>
            <person name="Mitchell R.D."/>
            <person name="Munoz-Torres M.C."/>
            <person name="Mustard J.A."/>
            <person name="Pan H."/>
            <person name="Reese J.T."/>
            <person name="Scharf M.E."/>
            <person name="Sun F."/>
            <person name="Vogel H."/>
            <person name="Xiao J."/>
            <person name="Yang W."/>
            <person name="Yang Z."/>
            <person name="Yang Z."/>
            <person name="Zhou J."/>
            <person name="Zhu J."/>
            <person name="Brent C.S."/>
            <person name="Elsik C.G."/>
            <person name="Goodisman M.A."/>
            <person name="Liberles D.A."/>
            <person name="Roe R.M."/>
            <person name="Vargo E.L."/>
            <person name="Vilcinskas A."/>
            <person name="Wang J."/>
            <person name="Bornberg-Bauer E."/>
            <person name="Korb J."/>
            <person name="Zhang G."/>
            <person name="Liebig J."/>
        </authorList>
    </citation>
    <scope>NUCLEOTIDE SEQUENCE [LARGE SCALE GENOMIC DNA]</scope>
    <source>
        <tissue evidence="2">Whole organism</tissue>
    </source>
</reference>
<protein>
    <recommendedName>
        <fullName evidence="1">Reverse transcriptase/retrotransposon-derived protein RNase H-like domain-containing protein</fullName>
    </recommendedName>
</protein>
<feature type="non-terminal residue" evidence="2">
    <location>
        <position position="72"/>
    </location>
</feature>
<gene>
    <name evidence="2" type="ORF">L798_00003</name>
</gene>
<accession>A0A067QRH8</accession>
<organism evidence="2 3">
    <name type="scientific">Zootermopsis nevadensis</name>
    <name type="common">Dampwood termite</name>
    <dbReference type="NCBI Taxonomy" id="136037"/>
    <lineage>
        <taxon>Eukaryota</taxon>
        <taxon>Metazoa</taxon>
        <taxon>Ecdysozoa</taxon>
        <taxon>Arthropoda</taxon>
        <taxon>Hexapoda</taxon>
        <taxon>Insecta</taxon>
        <taxon>Pterygota</taxon>
        <taxon>Neoptera</taxon>
        <taxon>Polyneoptera</taxon>
        <taxon>Dictyoptera</taxon>
        <taxon>Blattodea</taxon>
        <taxon>Blattoidea</taxon>
        <taxon>Termitoidae</taxon>
        <taxon>Termopsidae</taxon>
        <taxon>Zootermopsis</taxon>
    </lineage>
</organism>
<dbReference type="Proteomes" id="UP000027135">
    <property type="component" value="Unassembled WGS sequence"/>
</dbReference>
<dbReference type="STRING" id="136037.A0A067QRH8"/>
<sequence length="72" mass="8102">FEWTSIQQEAFDSLKLALTSEPVLSHPRFDQPFILSCDASNYAVSAILSQIFNGRERPISFASRVLNAAERN</sequence>
<dbReference type="Gene3D" id="3.30.70.270">
    <property type="match status" value="1"/>
</dbReference>
<evidence type="ECO:0000313" key="3">
    <source>
        <dbReference type="Proteomes" id="UP000027135"/>
    </source>
</evidence>
<dbReference type="EMBL" id="KK878714">
    <property type="protein sequence ID" value="KDQ71465.1"/>
    <property type="molecule type" value="Genomic_DNA"/>
</dbReference>
<dbReference type="Gene3D" id="3.10.20.370">
    <property type="match status" value="1"/>
</dbReference>
<dbReference type="InterPro" id="IPR043502">
    <property type="entry name" value="DNA/RNA_pol_sf"/>
</dbReference>
<dbReference type="AlphaFoldDB" id="A0A067QRH8"/>
<feature type="non-terminal residue" evidence="2">
    <location>
        <position position="1"/>
    </location>
</feature>
<dbReference type="SUPFAM" id="SSF56672">
    <property type="entry name" value="DNA/RNA polymerases"/>
    <property type="match status" value="1"/>
</dbReference>
<evidence type="ECO:0000259" key="1">
    <source>
        <dbReference type="Pfam" id="PF17919"/>
    </source>
</evidence>
<dbReference type="PANTHER" id="PTHR34072:SF52">
    <property type="entry name" value="RIBONUCLEASE H"/>
    <property type="match status" value="1"/>
</dbReference>
<dbReference type="eggNOG" id="KOG0017">
    <property type="taxonomic scope" value="Eukaryota"/>
</dbReference>
<evidence type="ECO:0000313" key="2">
    <source>
        <dbReference type="EMBL" id="KDQ71465.1"/>
    </source>
</evidence>